<evidence type="ECO:0000256" key="2">
    <source>
        <dbReference type="SAM" id="MobiDB-lite"/>
    </source>
</evidence>
<feature type="compositionally biased region" description="Low complexity" evidence="2">
    <location>
        <begin position="238"/>
        <end position="247"/>
    </location>
</feature>
<evidence type="ECO:0000313" key="4">
    <source>
        <dbReference type="Proteomes" id="UP000054937"/>
    </source>
</evidence>
<organism evidence="3 4">
    <name type="scientific">Pseudocohnilembus persalinus</name>
    <name type="common">Ciliate</name>
    <dbReference type="NCBI Taxonomy" id="266149"/>
    <lineage>
        <taxon>Eukaryota</taxon>
        <taxon>Sar</taxon>
        <taxon>Alveolata</taxon>
        <taxon>Ciliophora</taxon>
        <taxon>Intramacronucleata</taxon>
        <taxon>Oligohymenophorea</taxon>
        <taxon>Scuticociliatia</taxon>
        <taxon>Philasterida</taxon>
        <taxon>Pseudocohnilembidae</taxon>
        <taxon>Pseudocohnilembus</taxon>
    </lineage>
</organism>
<proteinExistence type="predicted"/>
<feature type="compositionally biased region" description="Polar residues" evidence="2">
    <location>
        <begin position="255"/>
        <end position="275"/>
    </location>
</feature>
<dbReference type="EMBL" id="LDAU01000054">
    <property type="protein sequence ID" value="KRX09103.1"/>
    <property type="molecule type" value="Genomic_DNA"/>
</dbReference>
<dbReference type="Proteomes" id="UP000054937">
    <property type="component" value="Unassembled WGS sequence"/>
</dbReference>
<accession>A0A0V0R3P4</accession>
<sequence>MSSLATNSTNPALLQSLFSSIQKNKSFWDSQEDVSYIQAQQSIENNIQNLQQQILLQKQQNENESAQTYKINEKNISLNCNLQSKNSQQCLYQQQSESNQTQQENVEFYHNMKIYDDAKNQKFQQNQIQKSFQFDDNNNENGTKQLMNQTHTKNLNNSGIESKIEQMQKKENQEQNIDLNQMLAKQKSEEIMKRRSGLNQQETEQQILQLQINEKSEKPLFSSQRKSQNENSLGKALNQKLQNQPKQNKIKEIQKNGQISNKNIEKTNSQANSNDKNNSVQKKNQINNNNLIGIQINMLSELIQKQKISPKNLQQTNLSKNLTGLFNSSPFNAQQTNNHDKFQINK</sequence>
<keyword evidence="1" id="KW-0175">Coiled coil</keyword>
<feature type="region of interest" description="Disordered" evidence="2">
    <location>
        <begin position="216"/>
        <end position="283"/>
    </location>
</feature>
<feature type="compositionally biased region" description="Polar residues" evidence="2">
    <location>
        <begin position="221"/>
        <end position="232"/>
    </location>
</feature>
<keyword evidence="4" id="KW-1185">Reference proteome</keyword>
<evidence type="ECO:0000313" key="3">
    <source>
        <dbReference type="EMBL" id="KRX09103.1"/>
    </source>
</evidence>
<comment type="caution">
    <text evidence="3">The sequence shown here is derived from an EMBL/GenBank/DDBJ whole genome shotgun (WGS) entry which is preliminary data.</text>
</comment>
<dbReference type="AlphaFoldDB" id="A0A0V0R3P4"/>
<name>A0A0V0R3P4_PSEPJ</name>
<evidence type="ECO:0000256" key="1">
    <source>
        <dbReference type="SAM" id="Coils"/>
    </source>
</evidence>
<dbReference type="InParanoid" id="A0A0V0R3P4"/>
<gene>
    <name evidence="3" type="ORF">PPERSA_08819</name>
</gene>
<protein>
    <submittedName>
        <fullName evidence="3">Uncharacterized protein</fullName>
    </submittedName>
</protein>
<feature type="coiled-coil region" evidence="1">
    <location>
        <begin position="40"/>
        <end position="67"/>
    </location>
</feature>
<reference evidence="3 4" key="1">
    <citation type="journal article" date="2015" name="Sci. Rep.">
        <title>Genome of the facultative scuticociliatosis pathogen Pseudocohnilembus persalinus provides insight into its virulence through horizontal gene transfer.</title>
        <authorList>
            <person name="Xiong J."/>
            <person name="Wang G."/>
            <person name="Cheng J."/>
            <person name="Tian M."/>
            <person name="Pan X."/>
            <person name="Warren A."/>
            <person name="Jiang C."/>
            <person name="Yuan D."/>
            <person name="Miao W."/>
        </authorList>
    </citation>
    <scope>NUCLEOTIDE SEQUENCE [LARGE SCALE GENOMIC DNA]</scope>
    <source>
        <strain evidence="3">36N120E</strain>
    </source>
</reference>